<feature type="compositionally biased region" description="Basic and acidic residues" evidence="5">
    <location>
        <begin position="461"/>
        <end position="472"/>
    </location>
</feature>
<dbReference type="Proteomes" id="UP001597493">
    <property type="component" value="Unassembled WGS sequence"/>
</dbReference>
<dbReference type="Pfam" id="PF12833">
    <property type="entry name" value="HTH_18"/>
    <property type="match status" value="1"/>
</dbReference>
<sequence>MYRLLIADDEALEREGLELIVERMMPDTFRIVHAENGRTAIEKAEEFRPHVVLMDIKMPGINGLDALREIKAGDPNVKMVLVTAYEQFEYAKQAVSLGVKEYLTKPVRREEVVTLLSRIVRELDMEKRSRHEELSMKENRIRMLQLAESELALSFMTHAVHATDIPELLEMLGVHGGAGIAIVAAFPEYQPGGGRSYETELREFYGLIRDTVKHASLPRQMQTIVSPLVDLHMAVFLAGSEEDKEILPDEALLLADKLAEAAKNSRGIRLSVGIGMAGTGAEGMRRSYYEAVFASTSASETRQVAKYGELPPESGSDNKADAEDDGLLVKGSYVQMAIQRIREERDHQTLHLMDQAAAFIREHFREDLSLEQAAEHVHLNPYYFSKVFKQYNGESFIDFVTRIRIEEAKALMAEGNLSLKEISYEIGYKDPNYFSRVFKKIAGVSPSEYRSQLGHPALSRGVREEAENKESP</sequence>
<dbReference type="EMBL" id="JBHUMY010000001">
    <property type="protein sequence ID" value="MFD2659016.1"/>
    <property type="molecule type" value="Genomic_DNA"/>
</dbReference>
<dbReference type="InterPro" id="IPR009057">
    <property type="entry name" value="Homeodomain-like_sf"/>
</dbReference>
<keyword evidence="9" id="KW-1185">Reference proteome</keyword>
<keyword evidence="2" id="KW-0238">DNA-binding</keyword>
<keyword evidence="1" id="KW-0805">Transcription regulation</keyword>
<comment type="caution">
    <text evidence="8">The sequence shown here is derived from an EMBL/GenBank/DDBJ whole genome shotgun (WGS) entry which is preliminary data.</text>
</comment>
<dbReference type="CDD" id="cd17536">
    <property type="entry name" value="REC_YesN-like"/>
    <property type="match status" value="1"/>
</dbReference>
<proteinExistence type="predicted"/>
<dbReference type="PRINTS" id="PR00032">
    <property type="entry name" value="HTHARAC"/>
</dbReference>
<evidence type="ECO:0000256" key="3">
    <source>
        <dbReference type="ARBA" id="ARBA00023163"/>
    </source>
</evidence>
<dbReference type="PANTHER" id="PTHR43280:SF2">
    <property type="entry name" value="HTH-TYPE TRANSCRIPTIONAL REGULATOR EXSA"/>
    <property type="match status" value="1"/>
</dbReference>
<dbReference type="PROSITE" id="PS00041">
    <property type="entry name" value="HTH_ARAC_FAMILY_1"/>
    <property type="match status" value="1"/>
</dbReference>
<reference evidence="9" key="1">
    <citation type="journal article" date="2019" name="Int. J. Syst. Evol. Microbiol.">
        <title>The Global Catalogue of Microorganisms (GCM) 10K type strain sequencing project: providing services to taxonomists for standard genome sequencing and annotation.</title>
        <authorList>
            <consortium name="The Broad Institute Genomics Platform"/>
            <consortium name="The Broad Institute Genome Sequencing Center for Infectious Disease"/>
            <person name="Wu L."/>
            <person name="Ma J."/>
        </authorList>
    </citation>
    <scope>NUCLEOTIDE SEQUENCE [LARGE SCALE GENOMIC DNA]</scope>
    <source>
        <strain evidence="9">TISTR 1827</strain>
    </source>
</reference>
<dbReference type="InterPro" id="IPR041522">
    <property type="entry name" value="CdaR_GGDEF"/>
</dbReference>
<protein>
    <submittedName>
        <fullName evidence="8">Response regulator</fullName>
    </submittedName>
</protein>
<dbReference type="SUPFAM" id="SSF46689">
    <property type="entry name" value="Homeodomain-like"/>
    <property type="match status" value="2"/>
</dbReference>
<dbReference type="PROSITE" id="PS50110">
    <property type="entry name" value="RESPONSE_REGULATORY"/>
    <property type="match status" value="1"/>
</dbReference>
<dbReference type="PANTHER" id="PTHR43280">
    <property type="entry name" value="ARAC-FAMILY TRANSCRIPTIONAL REGULATOR"/>
    <property type="match status" value="1"/>
</dbReference>
<dbReference type="InterPro" id="IPR001789">
    <property type="entry name" value="Sig_transdc_resp-reg_receiver"/>
</dbReference>
<dbReference type="InterPro" id="IPR020449">
    <property type="entry name" value="Tscrpt_reg_AraC-type_HTH"/>
</dbReference>
<dbReference type="InterPro" id="IPR011006">
    <property type="entry name" value="CheY-like_superfamily"/>
</dbReference>
<dbReference type="Gene3D" id="1.10.10.60">
    <property type="entry name" value="Homeodomain-like"/>
    <property type="match status" value="2"/>
</dbReference>
<dbReference type="SMART" id="SM00342">
    <property type="entry name" value="HTH_ARAC"/>
    <property type="match status" value="1"/>
</dbReference>
<feature type="domain" description="Response regulatory" evidence="7">
    <location>
        <begin position="3"/>
        <end position="120"/>
    </location>
</feature>
<dbReference type="Pfam" id="PF17853">
    <property type="entry name" value="GGDEF_2"/>
    <property type="match status" value="1"/>
</dbReference>
<evidence type="ECO:0000259" key="6">
    <source>
        <dbReference type="PROSITE" id="PS01124"/>
    </source>
</evidence>
<dbReference type="RefSeq" id="WP_379269142.1">
    <property type="nucleotide sequence ID" value="NZ_JBHUGT010000031.1"/>
</dbReference>
<dbReference type="SMART" id="SM00448">
    <property type="entry name" value="REC"/>
    <property type="match status" value="1"/>
</dbReference>
<dbReference type="SUPFAM" id="SSF52172">
    <property type="entry name" value="CheY-like"/>
    <property type="match status" value="1"/>
</dbReference>
<keyword evidence="3" id="KW-0804">Transcription</keyword>
<evidence type="ECO:0000256" key="5">
    <source>
        <dbReference type="SAM" id="MobiDB-lite"/>
    </source>
</evidence>
<gene>
    <name evidence="8" type="ORF">ACFSW5_01915</name>
</gene>
<keyword evidence="4" id="KW-0597">Phosphoprotein</keyword>
<feature type="modified residue" description="4-aspartylphosphate" evidence="4">
    <location>
        <position position="55"/>
    </location>
</feature>
<name>A0ABW5QRI8_9BACL</name>
<evidence type="ECO:0000259" key="7">
    <source>
        <dbReference type="PROSITE" id="PS50110"/>
    </source>
</evidence>
<evidence type="ECO:0000256" key="2">
    <source>
        <dbReference type="ARBA" id="ARBA00023125"/>
    </source>
</evidence>
<dbReference type="Gene3D" id="3.40.50.2300">
    <property type="match status" value="1"/>
</dbReference>
<evidence type="ECO:0000256" key="4">
    <source>
        <dbReference type="PROSITE-ProRule" id="PRU00169"/>
    </source>
</evidence>
<organism evidence="8 9">
    <name type="scientific">Paenibacillus thailandensis</name>
    <dbReference type="NCBI Taxonomy" id="393250"/>
    <lineage>
        <taxon>Bacteria</taxon>
        <taxon>Bacillati</taxon>
        <taxon>Bacillota</taxon>
        <taxon>Bacilli</taxon>
        <taxon>Bacillales</taxon>
        <taxon>Paenibacillaceae</taxon>
        <taxon>Paenibacillus</taxon>
    </lineage>
</organism>
<feature type="region of interest" description="Disordered" evidence="5">
    <location>
        <begin position="449"/>
        <end position="472"/>
    </location>
</feature>
<dbReference type="InterPro" id="IPR018062">
    <property type="entry name" value="HTH_AraC-typ_CS"/>
</dbReference>
<dbReference type="Pfam" id="PF00072">
    <property type="entry name" value="Response_reg"/>
    <property type="match status" value="1"/>
</dbReference>
<feature type="domain" description="HTH araC/xylS-type" evidence="6">
    <location>
        <begin position="354"/>
        <end position="452"/>
    </location>
</feature>
<evidence type="ECO:0000313" key="9">
    <source>
        <dbReference type="Proteomes" id="UP001597493"/>
    </source>
</evidence>
<dbReference type="InterPro" id="IPR018060">
    <property type="entry name" value="HTH_AraC"/>
</dbReference>
<dbReference type="PROSITE" id="PS01124">
    <property type="entry name" value="HTH_ARAC_FAMILY_2"/>
    <property type="match status" value="1"/>
</dbReference>
<evidence type="ECO:0000256" key="1">
    <source>
        <dbReference type="ARBA" id="ARBA00023015"/>
    </source>
</evidence>
<evidence type="ECO:0000313" key="8">
    <source>
        <dbReference type="EMBL" id="MFD2659016.1"/>
    </source>
</evidence>
<accession>A0ABW5QRI8</accession>